<dbReference type="PANTHER" id="PTHR23117">
    <property type="entry name" value="GUANYLATE KINASE-RELATED"/>
    <property type="match status" value="1"/>
</dbReference>
<dbReference type="FunFam" id="3.30.63.10:FF:000002">
    <property type="entry name" value="Guanylate kinase 1"/>
    <property type="match status" value="1"/>
</dbReference>
<comment type="subcellular location">
    <subcellularLocation>
        <location evidence="9">Cytoplasm</location>
    </subcellularLocation>
</comment>
<dbReference type="Gene3D" id="3.40.50.300">
    <property type="entry name" value="P-loop containing nucleotide triphosphate hydrolases"/>
    <property type="match status" value="1"/>
</dbReference>
<dbReference type="CDD" id="cd00071">
    <property type="entry name" value="GMPK"/>
    <property type="match status" value="1"/>
</dbReference>
<comment type="caution">
    <text evidence="11">The sequence shown here is derived from an EMBL/GenBank/DDBJ whole genome shotgun (WGS) entry which is preliminary data.</text>
</comment>
<dbReference type="Pfam" id="PF00625">
    <property type="entry name" value="Guanylate_kin"/>
    <property type="match status" value="1"/>
</dbReference>
<dbReference type="PROSITE" id="PS00856">
    <property type="entry name" value="GUANYLATE_KINASE_1"/>
    <property type="match status" value="1"/>
</dbReference>
<gene>
    <name evidence="9 11" type="primary">gmk</name>
    <name evidence="11" type="ORF">KDW_35920</name>
</gene>
<dbReference type="AlphaFoldDB" id="A0A5J4KSK8"/>
<dbReference type="InterPro" id="IPR017665">
    <property type="entry name" value="Guanylate_kinase"/>
</dbReference>
<evidence type="ECO:0000256" key="1">
    <source>
        <dbReference type="ARBA" id="ARBA00005790"/>
    </source>
</evidence>
<dbReference type="RefSeq" id="WP_151757180.1">
    <property type="nucleotide sequence ID" value="NZ_BKZW01000001.1"/>
</dbReference>
<keyword evidence="12" id="KW-1185">Reference proteome</keyword>
<dbReference type="Proteomes" id="UP000326912">
    <property type="component" value="Unassembled WGS sequence"/>
</dbReference>
<evidence type="ECO:0000256" key="9">
    <source>
        <dbReference type="HAMAP-Rule" id="MF_00328"/>
    </source>
</evidence>
<dbReference type="NCBIfam" id="TIGR03263">
    <property type="entry name" value="guanyl_kin"/>
    <property type="match status" value="1"/>
</dbReference>
<sequence length="221" mass="24834">MQLETSSPLSPTGQATISKPGLLFVLSAPSGTGKDTVINALKKKGADFHVVASVTTRPPRPGESDGHPYHFVSQAQFQDMIEKDELIEHAQVHGNWYGQPRQQIADNLQQGRDVLLKIDVQGAATVRQKVPGAIYIFLVPGSVEELVERLNHRQTETEEERNRRLTDARYELAQQEHYEYIIVNRQGQLAEAVNHLQAIMQAEHCRTKPHYVQIQNNTKGL</sequence>
<keyword evidence="6 9" id="KW-0418">Kinase</keyword>
<comment type="function">
    <text evidence="9">Essential for recycling GMP and indirectly, cGMP.</text>
</comment>
<evidence type="ECO:0000313" key="11">
    <source>
        <dbReference type="EMBL" id="GER89430.1"/>
    </source>
</evidence>
<dbReference type="EC" id="2.7.4.8" evidence="2 9"/>
<dbReference type="SUPFAM" id="SSF52540">
    <property type="entry name" value="P-loop containing nucleoside triphosphate hydrolases"/>
    <property type="match status" value="1"/>
</dbReference>
<evidence type="ECO:0000256" key="2">
    <source>
        <dbReference type="ARBA" id="ARBA00012961"/>
    </source>
</evidence>
<protein>
    <recommendedName>
        <fullName evidence="3 9">Guanylate kinase</fullName>
        <ecNumber evidence="2 9">2.7.4.8</ecNumber>
    </recommendedName>
    <alternativeName>
        <fullName evidence="8 9">GMP kinase</fullName>
    </alternativeName>
</protein>
<keyword evidence="5 9" id="KW-0547">Nucleotide-binding</keyword>
<keyword evidence="9" id="KW-0963">Cytoplasm</keyword>
<dbReference type="Gene3D" id="3.30.63.10">
    <property type="entry name" value="Guanylate Kinase phosphate binding domain"/>
    <property type="match status" value="1"/>
</dbReference>
<dbReference type="SMART" id="SM00072">
    <property type="entry name" value="GuKc"/>
    <property type="match status" value="1"/>
</dbReference>
<keyword evidence="7 9" id="KW-0067">ATP-binding</keyword>
<dbReference type="HAMAP" id="MF_00328">
    <property type="entry name" value="Guanylate_kinase"/>
    <property type="match status" value="1"/>
</dbReference>
<dbReference type="InterPro" id="IPR020590">
    <property type="entry name" value="Guanylate_kinase_CS"/>
</dbReference>
<evidence type="ECO:0000256" key="4">
    <source>
        <dbReference type="ARBA" id="ARBA00022679"/>
    </source>
</evidence>
<dbReference type="InterPro" id="IPR008144">
    <property type="entry name" value="Guanylate_kin-like_dom"/>
</dbReference>
<dbReference type="PANTHER" id="PTHR23117:SF13">
    <property type="entry name" value="GUANYLATE KINASE"/>
    <property type="match status" value="1"/>
</dbReference>
<reference evidence="11 12" key="1">
    <citation type="submission" date="2019-10" db="EMBL/GenBank/DDBJ databases">
        <title>Dictyobacter vulcani sp. nov., within the class Ktedonobacteria, isolated from soil of volcanic Mt. Zao.</title>
        <authorList>
            <person name="Zheng Y."/>
            <person name="Wang C.M."/>
            <person name="Sakai Y."/>
            <person name="Abe K."/>
            <person name="Yokota A."/>
            <person name="Yabe S."/>
        </authorList>
    </citation>
    <scope>NUCLEOTIDE SEQUENCE [LARGE SCALE GENOMIC DNA]</scope>
    <source>
        <strain evidence="11 12">W12</strain>
    </source>
</reference>
<evidence type="ECO:0000256" key="8">
    <source>
        <dbReference type="ARBA" id="ARBA00030128"/>
    </source>
</evidence>
<dbReference type="InterPro" id="IPR027417">
    <property type="entry name" value="P-loop_NTPase"/>
</dbReference>
<dbReference type="GO" id="GO:0004385">
    <property type="term" value="F:GMP kinase activity"/>
    <property type="evidence" value="ECO:0007669"/>
    <property type="project" value="UniProtKB-UniRule"/>
</dbReference>
<comment type="catalytic activity">
    <reaction evidence="9">
        <text>GMP + ATP = GDP + ADP</text>
        <dbReference type="Rhea" id="RHEA:20780"/>
        <dbReference type="ChEBI" id="CHEBI:30616"/>
        <dbReference type="ChEBI" id="CHEBI:58115"/>
        <dbReference type="ChEBI" id="CHEBI:58189"/>
        <dbReference type="ChEBI" id="CHEBI:456216"/>
        <dbReference type="EC" id="2.7.4.8"/>
    </reaction>
</comment>
<dbReference type="InterPro" id="IPR008145">
    <property type="entry name" value="GK/Ca_channel_bsu"/>
</dbReference>
<organism evidence="11 12">
    <name type="scientific">Dictyobacter vulcani</name>
    <dbReference type="NCBI Taxonomy" id="2607529"/>
    <lineage>
        <taxon>Bacteria</taxon>
        <taxon>Bacillati</taxon>
        <taxon>Chloroflexota</taxon>
        <taxon>Ktedonobacteria</taxon>
        <taxon>Ktedonobacterales</taxon>
        <taxon>Dictyobacteraceae</taxon>
        <taxon>Dictyobacter</taxon>
    </lineage>
</organism>
<feature type="domain" description="Guanylate kinase-like" evidence="10">
    <location>
        <begin position="21"/>
        <end position="201"/>
    </location>
</feature>
<evidence type="ECO:0000256" key="7">
    <source>
        <dbReference type="ARBA" id="ARBA00022840"/>
    </source>
</evidence>
<dbReference type="GO" id="GO:0005524">
    <property type="term" value="F:ATP binding"/>
    <property type="evidence" value="ECO:0007669"/>
    <property type="project" value="UniProtKB-UniRule"/>
</dbReference>
<feature type="binding site" evidence="9">
    <location>
        <begin position="28"/>
        <end position="35"/>
    </location>
    <ligand>
        <name>ATP</name>
        <dbReference type="ChEBI" id="CHEBI:30616"/>
    </ligand>
</feature>
<accession>A0A5J4KSK8</accession>
<keyword evidence="4 9" id="KW-0808">Transferase</keyword>
<evidence type="ECO:0000256" key="6">
    <source>
        <dbReference type="ARBA" id="ARBA00022777"/>
    </source>
</evidence>
<evidence type="ECO:0000256" key="5">
    <source>
        <dbReference type="ARBA" id="ARBA00022741"/>
    </source>
</evidence>
<comment type="similarity">
    <text evidence="1 9">Belongs to the guanylate kinase family.</text>
</comment>
<evidence type="ECO:0000256" key="3">
    <source>
        <dbReference type="ARBA" id="ARBA00016296"/>
    </source>
</evidence>
<proteinExistence type="inferred from homology"/>
<dbReference type="PROSITE" id="PS50052">
    <property type="entry name" value="GUANYLATE_KINASE_2"/>
    <property type="match status" value="1"/>
</dbReference>
<evidence type="ECO:0000313" key="12">
    <source>
        <dbReference type="Proteomes" id="UP000326912"/>
    </source>
</evidence>
<dbReference type="GO" id="GO:0005829">
    <property type="term" value="C:cytosol"/>
    <property type="evidence" value="ECO:0007669"/>
    <property type="project" value="TreeGrafter"/>
</dbReference>
<evidence type="ECO:0000259" key="10">
    <source>
        <dbReference type="PROSITE" id="PS50052"/>
    </source>
</evidence>
<dbReference type="EMBL" id="BKZW01000001">
    <property type="protein sequence ID" value="GER89430.1"/>
    <property type="molecule type" value="Genomic_DNA"/>
</dbReference>
<name>A0A5J4KSK8_9CHLR</name>